<name>A0ABY3WLW2_9ACTN</name>
<organism evidence="2 3">
    <name type="scientific">Streptomyces formicae</name>
    <dbReference type="NCBI Taxonomy" id="1616117"/>
    <lineage>
        <taxon>Bacteria</taxon>
        <taxon>Bacillati</taxon>
        <taxon>Actinomycetota</taxon>
        <taxon>Actinomycetes</taxon>
        <taxon>Kitasatosporales</taxon>
        <taxon>Streptomycetaceae</taxon>
        <taxon>Streptomyces</taxon>
    </lineage>
</organism>
<reference evidence="2 3" key="1">
    <citation type="submission" date="2021-03" db="EMBL/GenBank/DDBJ databases">
        <title>Complete genome of Streptomyces formicae strain 1H-GS9 (DSM 100524).</title>
        <authorList>
            <person name="Atanasov K.E."/>
            <person name="Altabella T."/>
            <person name="Ferrer A."/>
        </authorList>
    </citation>
    <scope>NUCLEOTIDE SEQUENCE [LARGE SCALE GENOMIC DNA]</scope>
    <source>
        <strain evidence="2 3">1H-GS9</strain>
    </source>
</reference>
<dbReference type="Pfam" id="PF01374">
    <property type="entry name" value="Glyco_hydro_46"/>
    <property type="match status" value="1"/>
</dbReference>
<gene>
    <name evidence="2" type="ORF">J4032_14355</name>
</gene>
<proteinExistence type="predicted"/>
<evidence type="ECO:0000256" key="1">
    <source>
        <dbReference type="SAM" id="MobiDB-lite"/>
    </source>
</evidence>
<dbReference type="SUPFAM" id="SSF53955">
    <property type="entry name" value="Lysozyme-like"/>
    <property type="match status" value="1"/>
</dbReference>
<evidence type="ECO:0000313" key="3">
    <source>
        <dbReference type="Proteomes" id="UP000828924"/>
    </source>
</evidence>
<dbReference type="EMBL" id="CP071872">
    <property type="protein sequence ID" value="UNM12551.1"/>
    <property type="molecule type" value="Genomic_DNA"/>
</dbReference>
<dbReference type="Gene3D" id="3.30.386.10">
    <property type="entry name" value="Chitosanase, subunit A, domain 2"/>
    <property type="match status" value="1"/>
</dbReference>
<evidence type="ECO:0000313" key="2">
    <source>
        <dbReference type="EMBL" id="UNM12551.1"/>
    </source>
</evidence>
<keyword evidence="3" id="KW-1185">Reference proteome</keyword>
<accession>A0ABY3WLW2</accession>
<dbReference type="InterPro" id="IPR023346">
    <property type="entry name" value="Lysozyme-like_dom_sf"/>
</dbReference>
<protein>
    <submittedName>
        <fullName evidence="2">Chitosanase</fullName>
    </submittedName>
</protein>
<sequence>MRELSVDGAFSQVEADRTLCRVKPVTRVLLVAVPAAAAVSFVIGAGGDSDVPLADRPYTAAQRPSGAPNPLKSGSAAEQKALEARLAKLPPGLDAPDKKEIAARLVASADHSTLDWRSRYGAIADLGDGNGYTAGIIGFCSGTNDMLQLVEAYTAAHPDNGLARYLPALRAVDGTDAHEGLDPGFTDAWAREAQKPAFRRAQDETRDRLYFDPAVQLAKMDGLGTLGQFVYYDAMVLHGPGLEADGFYGIRQAAMEKARTAAEGGDEAEYLNVFLDEGRAAIRARLTTAQRDTSRIDTAQRVFLRDGNMELSAPLEWQMYGETFRVPAG</sequence>
<dbReference type="InterPro" id="IPR000400">
    <property type="entry name" value="Glyco_hydro_46"/>
</dbReference>
<dbReference type="CDD" id="cd00978">
    <property type="entry name" value="chitosanase_GH46"/>
    <property type="match status" value="1"/>
</dbReference>
<dbReference type="InterPro" id="IPR023099">
    <property type="entry name" value="Glyco_hydro_46_N"/>
</dbReference>
<feature type="region of interest" description="Disordered" evidence="1">
    <location>
        <begin position="54"/>
        <end position="77"/>
    </location>
</feature>
<dbReference type="Gene3D" id="1.20.141.10">
    <property type="entry name" value="Chitosanase, subunit A, domain 1"/>
    <property type="match status" value="1"/>
</dbReference>
<dbReference type="Proteomes" id="UP000828924">
    <property type="component" value="Chromosome"/>
</dbReference>